<feature type="signal peptide" evidence="1">
    <location>
        <begin position="1"/>
        <end position="15"/>
    </location>
</feature>
<protein>
    <submittedName>
        <fullName evidence="2">Uncharacterized protein</fullName>
    </submittedName>
</protein>
<dbReference type="Proteomes" id="UP000192639">
    <property type="component" value="Unassembled WGS sequence"/>
</dbReference>
<dbReference type="EMBL" id="LWDP01000044">
    <property type="protein sequence ID" value="ORD93845.1"/>
    <property type="molecule type" value="Genomic_DNA"/>
</dbReference>
<dbReference type="AlphaFoldDB" id="A0A1Y1S604"/>
<organism evidence="2 3">
    <name type="scientific">Enterospora canceri</name>
    <dbReference type="NCBI Taxonomy" id="1081671"/>
    <lineage>
        <taxon>Eukaryota</taxon>
        <taxon>Fungi</taxon>
        <taxon>Fungi incertae sedis</taxon>
        <taxon>Microsporidia</taxon>
        <taxon>Enterocytozoonidae</taxon>
        <taxon>Enterospora</taxon>
    </lineage>
</organism>
<comment type="caution">
    <text evidence="2">The sequence shown here is derived from an EMBL/GenBank/DDBJ whole genome shotgun (WGS) entry which is preliminary data.</text>
</comment>
<accession>A0A1Y1S604</accession>
<gene>
    <name evidence="2" type="ORF">ECANGB1_2709</name>
</gene>
<feature type="chain" id="PRO_5013186243" evidence="1">
    <location>
        <begin position="16"/>
        <end position="116"/>
    </location>
</feature>
<evidence type="ECO:0000313" key="2">
    <source>
        <dbReference type="EMBL" id="ORD93845.1"/>
    </source>
</evidence>
<name>A0A1Y1S604_9MICR</name>
<evidence type="ECO:0000313" key="3">
    <source>
        <dbReference type="Proteomes" id="UP000192639"/>
    </source>
</evidence>
<sequence>MNPLLILINLIATAAIDFSISPDKDKQNINIIRFMIHGGVDSNHKSTLEVVSMCCNSLANTTSIKIINFHNLETNTEYMRFIPRNYFMNSYFYWIELNDGLKSNTIEYSTNRAQCK</sequence>
<dbReference type="VEuPathDB" id="MicrosporidiaDB:ECANGB1_2709"/>
<evidence type="ECO:0000256" key="1">
    <source>
        <dbReference type="SAM" id="SignalP"/>
    </source>
</evidence>
<reference evidence="2 3" key="1">
    <citation type="journal article" date="2017" name="Environ. Microbiol.">
        <title>Decay of the glycolytic pathway and adaptation to intranuclear parasitism within Enterocytozoonidae microsporidia.</title>
        <authorList>
            <person name="Wiredu Boakye D."/>
            <person name="Jaroenlak P."/>
            <person name="Prachumwat A."/>
            <person name="Williams T.A."/>
            <person name="Bateman K.S."/>
            <person name="Itsathitphaisarn O."/>
            <person name="Sritunyalucksana K."/>
            <person name="Paszkiewicz K.H."/>
            <person name="Moore K.A."/>
            <person name="Stentiford G.D."/>
            <person name="Williams B.A."/>
        </authorList>
    </citation>
    <scope>NUCLEOTIDE SEQUENCE [LARGE SCALE GENOMIC DNA]</scope>
    <source>
        <strain evidence="2 3">GB1</strain>
    </source>
</reference>
<keyword evidence="1" id="KW-0732">Signal</keyword>
<keyword evidence="3" id="KW-1185">Reference proteome</keyword>
<proteinExistence type="predicted"/>